<dbReference type="GO" id="GO:0016020">
    <property type="term" value="C:membrane"/>
    <property type="evidence" value="ECO:0007669"/>
    <property type="project" value="UniProtKB-SubCell"/>
</dbReference>
<organism evidence="6 7">
    <name type="scientific">Aquilegia coerulea</name>
    <name type="common">Rocky mountain columbine</name>
    <dbReference type="NCBI Taxonomy" id="218851"/>
    <lineage>
        <taxon>Eukaryota</taxon>
        <taxon>Viridiplantae</taxon>
        <taxon>Streptophyta</taxon>
        <taxon>Embryophyta</taxon>
        <taxon>Tracheophyta</taxon>
        <taxon>Spermatophyta</taxon>
        <taxon>Magnoliopsida</taxon>
        <taxon>Ranunculales</taxon>
        <taxon>Ranunculaceae</taxon>
        <taxon>Thalictroideae</taxon>
        <taxon>Aquilegia</taxon>
    </lineage>
</organism>
<dbReference type="Pfam" id="PF14380">
    <property type="entry name" value="WAK_assoc"/>
    <property type="match status" value="1"/>
</dbReference>
<evidence type="ECO:0000313" key="6">
    <source>
        <dbReference type="EMBL" id="PIA64503.1"/>
    </source>
</evidence>
<dbReference type="InterPro" id="IPR032872">
    <property type="entry name" value="WAK_assoc_C"/>
</dbReference>
<dbReference type="Proteomes" id="UP000230069">
    <property type="component" value="Unassembled WGS sequence"/>
</dbReference>
<sequence length="270" mass="30178">MKDSYCKLPFTCGNGSLNIDYPFGHDVTGYYCGYPGLKIKCTDEKPVISLANRLYYVKNLDYSIRRLLTVVGMDVEGKECPRPTQSMNMTDNIGLPTPLYVVANFNTSIFYNCSNFLPNVSHISCLEFRSTKRSYAFSGENPLPNFDWYKNCEKNVVLPLLTTRSAYLDKLGFLTDSNYTSTLQMGFRLGWSTPSNCTYCESAGGLCSISEATNDLTCAVGDYEETPPKHEEVPNQGISTNLGIAHVLMLVPLVLAYLIHPLDSCLYNLF</sequence>
<evidence type="ECO:0000256" key="3">
    <source>
        <dbReference type="ARBA" id="ARBA00023180"/>
    </source>
</evidence>
<reference evidence="6 7" key="1">
    <citation type="submission" date="2017-09" db="EMBL/GenBank/DDBJ databases">
        <title>WGS assembly of Aquilegia coerulea Goldsmith.</title>
        <authorList>
            <person name="Hodges S."/>
            <person name="Kramer E."/>
            <person name="Nordborg M."/>
            <person name="Tomkins J."/>
            <person name="Borevitz J."/>
            <person name="Derieg N."/>
            <person name="Yan J."/>
            <person name="Mihaltcheva S."/>
            <person name="Hayes R.D."/>
            <person name="Rokhsar D."/>
        </authorList>
    </citation>
    <scope>NUCLEOTIDE SEQUENCE [LARGE SCALE GENOMIC DNA]</scope>
    <source>
        <strain evidence="7">cv. Goldsmith</strain>
    </source>
</reference>
<evidence type="ECO:0000259" key="4">
    <source>
        <dbReference type="Pfam" id="PF13947"/>
    </source>
</evidence>
<protein>
    <recommendedName>
        <fullName evidence="8">Wall-associated receptor kinase galacturonan-binding domain-containing protein</fullName>
    </recommendedName>
</protein>
<comment type="subcellular location">
    <subcellularLocation>
        <location evidence="1">Membrane</location>
        <topology evidence="1">Single-pass membrane protein</topology>
    </subcellularLocation>
</comment>
<keyword evidence="3" id="KW-0325">Glycoprotein</keyword>
<gene>
    <name evidence="6" type="ORF">AQUCO_00100168v1</name>
</gene>
<dbReference type="GO" id="GO:0030247">
    <property type="term" value="F:polysaccharide binding"/>
    <property type="evidence" value="ECO:0007669"/>
    <property type="project" value="InterPro"/>
</dbReference>
<evidence type="ECO:0000256" key="2">
    <source>
        <dbReference type="ARBA" id="ARBA00022729"/>
    </source>
</evidence>
<proteinExistence type="predicted"/>
<evidence type="ECO:0000256" key="1">
    <source>
        <dbReference type="ARBA" id="ARBA00004167"/>
    </source>
</evidence>
<evidence type="ECO:0008006" key="8">
    <source>
        <dbReference type="Google" id="ProtNLM"/>
    </source>
</evidence>
<keyword evidence="7" id="KW-1185">Reference proteome</keyword>
<dbReference type="PANTHER" id="PTHR33138">
    <property type="entry name" value="OS01G0690200 PROTEIN"/>
    <property type="match status" value="1"/>
</dbReference>
<dbReference type="PANTHER" id="PTHR33138:SF1">
    <property type="entry name" value="OS01G0113900 PROTEIN"/>
    <property type="match status" value="1"/>
</dbReference>
<evidence type="ECO:0000313" key="7">
    <source>
        <dbReference type="Proteomes" id="UP000230069"/>
    </source>
</evidence>
<dbReference type="OrthoDB" id="635050at2759"/>
<accession>A0A2G5F921</accession>
<dbReference type="AlphaFoldDB" id="A0A2G5F921"/>
<dbReference type="EMBL" id="KZ305018">
    <property type="protein sequence ID" value="PIA64503.1"/>
    <property type="molecule type" value="Genomic_DNA"/>
</dbReference>
<keyword evidence="2" id="KW-0732">Signal</keyword>
<name>A0A2G5F921_AQUCA</name>
<dbReference type="STRING" id="218851.A0A2G5F921"/>
<feature type="domain" description="Wall-associated receptor kinase galacturonan-binding" evidence="4">
    <location>
        <begin position="6"/>
        <end position="67"/>
    </location>
</feature>
<feature type="domain" description="Wall-associated receptor kinase C-terminal" evidence="5">
    <location>
        <begin position="125"/>
        <end position="222"/>
    </location>
</feature>
<dbReference type="Pfam" id="PF13947">
    <property type="entry name" value="GUB_WAK_bind"/>
    <property type="match status" value="1"/>
</dbReference>
<evidence type="ECO:0000259" key="5">
    <source>
        <dbReference type="Pfam" id="PF14380"/>
    </source>
</evidence>
<dbReference type="InterPro" id="IPR025287">
    <property type="entry name" value="WAK_GUB"/>
</dbReference>
<dbReference type="InParanoid" id="A0A2G5F921"/>